<evidence type="ECO:0000313" key="3">
    <source>
        <dbReference type="Proteomes" id="UP000298030"/>
    </source>
</evidence>
<name>A0A4Y7TNC1_COPMI</name>
<keyword evidence="1" id="KW-0472">Membrane</keyword>
<dbReference type="AlphaFoldDB" id="A0A4Y7TNC1"/>
<reference evidence="2 3" key="1">
    <citation type="journal article" date="2019" name="Nat. Ecol. Evol.">
        <title>Megaphylogeny resolves global patterns of mushroom evolution.</title>
        <authorList>
            <person name="Varga T."/>
            <person name="Krizsan K."/>
            <person name="Foldi C."/>
            <person name="Dima B."/>
            <person name="Sanchez-Garcia M."/>
            <person name="Sanchez-Ramirez S."/>
            <person name="Szollosi G.J."/>
            <person name="Szarkandi J.G."/>
            <person name="Papp V."/>
            <person name="Albert L."/>
            <person name="Andreopoulos W."/>
            <person name="Angelini C."/>
            <person name="Antonin V."/>
            <person name="Barry K.W."/>
            <person name="Bougher N.L."/>
            <person name="Buchanan P."/>
            <person name="Buyck B."/>
            <person name="Bense V."/>
            <person name="Catcheside P."/>
            <person name="Chovatia M."/>
            <person name="Cooper J."/>
            <person name="Damon W."/>
            <person name="Desjardin D."/>
            <person name="Finy P."/>
            <person name="Geml J."/>
            <person name="Haridas S."/>
            <person name="Hughes K."/>
            <person name="Justo A."/>
            <person name="Karasinski D."/>
            <person name="Kautmanova I."/>
            <person name="Kiss B."/>
            <person name="Kocsube S."/>
            <person name="Kotiranta H."/>
            <person name="LaButti K.M."/>
            <person name="Lechner B.E."/>
            <person name="Liimatainen K."/>
            <person name="Lipzen A."/>
            <person name="Lukacs Z."/>
            <person name="Mihaltcheva S."/>
            <person name="Morgado L.N."/>
            <person name="Niskanen T."/>
            <person name="Noordeloos M.E."/>
            <person name="Ohm R.A."/>
            <person name="Ortiz-Santana B."/>
            <person name="Ovrebo C."/>
            <person name="Racz N."/>
            <person name="Riley R."/>
            <person name="Savchenko A."/>
            <person name="Shiryaev A."/>
            <person name="Soop K."/>
            <person name="Spirin V."/>
            <person name="Szebenyi C."/>
            <person name="Tomsovsky M."/>
            <person name="Tulloss R.E."/>
            <person name="Uehling J."/>
            <person name="Grigoriev I.V."/>
            <person name="Vagvolgyi C."/>
            <person name="Papp T."/>
            <person name="Martin F.M."/>
            <person name="Miettinen O."/>
            <person name="Hibbett D.S."/>
            <person name="Nagy L.G."/>
        </authorList>
    </citation>
    <scope>NUCLEOTIDE SEQUENCE [LARGE SCALE GENOMIC DNA]</scope>
    <source>
        <strain evidence="2 3">FP101781</strain>
    </source>
</reference>
<dbReference type="EMBL" id="QPFP01000008">
    <property type="protein sequence ID" value="TEB35052.1"/>
    <property type="molecule type" value="Genomic_DNA"/>
</dbReference>
<sequence length="111" mass="12353">MSEEVSVVHPQKWNRGKMLYMVIRYGLLAYIVMRLGRGYRNNLIIAPRGCKALLITSEVTDWIAAMTCNLSLGLCLGAVLQANKVLCLSAMLSLSCVRFHSVQVRSLKASH</sequence>
<keyword evidence="1" id="KW-1133">Transmembrane helix</keyword>
<gene>
    <name evidence="2" type="ORF">FA13DRAFT_1436908</name>
</gene>
<dbReference type="OrthoDB" id="3000878at2759"/>
<evidence type="ECO:0000256" key="1">
    <source>
        <dbReference type="SAM" id="Phobius"/>
    </source>
</evidence>
<proteinExistence type="predicted"/>
<comment type="caution">
    <text evidence="2">The sequence shown here is derived from an EMBL/GenBank/DDBJ whole genome shotgun (WGS) entry which is preliminary data.</text>
</comment>
<dbReference type="Proteomes" id="UP000298030">
    <property type="component" value="Unassembled WGS sequence"/>
</dbReference>
<accession>A0A4Y7TNC1</accession>
<keyword evidence="3" id="KW-1185">Reference proteome</keyword>
<organism evidence="2 3">
    <name type="scientific">Coprinellus micaceus</name>
    <name type="common">Glistening ink-cap mushroom</name>
    <name type="synonym">Coprinus micaceus</name>
    <dbReference type="NCBI Taxonomy" id="71717"/>
    <lineage>
        <taxon>Eukaryota</taxon>
        <taxon>Fungi</taxon>
        <taxon>Dikarya</taxon>
        <taxon>Basidiomycota</taxon>
        <taxon>Agaricomycotina</taxon>
        <taxon>Agaricomycetes</taxon>
        <taxon>Agaricomycetidae</taxon>
        <taxon>Agaricales</taxon>
        <taxon>Agaricineae</taxon>
        <taxon>Psathyrellaceae</taxon>
        <taxon>Coprinellus</taxon>
    </lineage>
</organism>
<feature type="transmembrane region" description="Helical" evidence="1">
    <location>
        <begin position="18"/>
        <end position="36"/>
    </location>
</feature>
<evidence type="ECO:0000313" key="2">
    <source>
        <dbReference type="EMBL" id="TEB35052.1"/>
    </source>
</evidence>
<protein>
    <submittedName>
        <fullName evidence="2">Uncharacterized protein</fullName>
    </submittedName>
</protein>
<keyword evidence="1" id="KW-0812">Transmembrane</keyword>